<dbReference type="RefSeq" id="WP_084373910.1">
    <property type="nucleotide sequence ID" value="NZ_FWYF01000003.1"/>
</dbReference>
<dbReference type="Pfam" id="PF12680">
    <property type="entry name" value="SnoaL_2"/>
    <property type="match status" value="1"/>
</dbReference>
<dbReference type="AlphaFoldDB" id="A0A1W2GLP6"/>
<feature type="domain" description="SnoaL-like" evidence="1">
    <location>
        <begin position="10"/>
        <end position="111"/>
    </location>
</feature>
<keyword evidence="3" id="KW-1185">Reference proteome</keyword>
<organism evidence="2 3">
    <name type="scientific">Reichenbachiella faecimaris</name>
    <dbReference type="NCBI Taxonomy" id="692418"/>
    <lineage>
        <taxon>Bacteria</taxon>
        <taxon>Pseudomonadati</taxon>
        <taxon>Bacteroidota</taxon>
        <taxon>Cytophagia</taxon>
        <taxon>Cytophagales</taxon>
        <taxon>Reichenbachiellaceae</taxon>
        <taxon>Reichenbachiella</taxon>
    </lineage>
</organism>
<protein>
    <submittedName>
        <fullName evidence="2">Ketosteroid isomerase-related protein</fullName>
    </submittedName>
</protein>
<dbReference type="STRING" id="692418.SAMN04488029_3295"/>
<proteinExistence type="predicted"/>
<dbReference type="InterPro" id="IPR032710">
    <property type="entry name" value="NTF2-like_dom_sf"/>
</dbReference>
<keyword evidence="2" id="KW-0413">Isomerase</keyword>
<dbReference type="InterPro" id="IPR037401">
    <property type="entry name" value="SnoaL-like"/>
</dbReference>
<dbReference type="Proteomes" id="UP000192472">
    <property type="component" value="Unassembled WGS sequence"/>
</dbReference>
<accession>A0A1W2GLP6</accession>
<evidence type="ECO:0000259" key="1">
    <source>
        <dbReference type="Pfam" id="PF12680"/>
    </source>
</evidence>
<name>A0A1W2GLP6_REIFA</name>
<sequence length="158" mass="18375">MLIKEHVALIEKFYTAFNEKDAKTMTACYHKDLEFEDPAFGVLDYDQASAMWAMLLSGNNDIEIAFKNAWSENEFGGVDWEAKYPFSKTGRKVHNVIDAKFEFKDGLIVGHRDYFDFYKWSRMALGLPGILLGWTDYLHKKVQTQCASMLDKYMTENR</sequence>
<dbReference type="GO" id="GO:0016853">
    <property type="term" value="F:isomerase activity"/>
    <property type="evidence" value="ECO:0007669"/>
    <property type="project" value="UniProtKB-KW"/>
</dbReference>
<reference evidence="2 3" key="1">
    <citation type="submission" date="2017-04" db="EMBL/GenBank/DDBJ databases">
        <authorList>
            <person name="Afonso C.L."/>
            <person name="Miller P.J."/>
            <person name="Scott M.A."/>
            <person name="Spackman E."/>
            <person name="Goraichik I."/>
            <person name="Dimitrov K.M."/>
            <person name="Suarez D.L."/>
            <person name="Swayne D.E."/>
        </authorList>
    </citation>
    <scope>NUCLEOTIDE SEQUENCE [LARGE SCALE GENOMIC DNA]</scope>
    <source>
        <strain evidence="2 3">DSM 26133</strain>
    </source>
</reference>
<evidence type="ECO:0000313" key="2">
    <source>
        <dbReference type="EMBL" id="SMD37206.1"/>
    </source>
</evidence>
<dbReference type="OrthoDB" id="391735at2"/>
<dbReference type="SUPFAM" id="SSF54427">
    <property type="entry name" value="NTF2-like"/>
    <property type="match status" value="1"/>
</dbReference>
<gene>
    <name evidence="2" type="ORF">SAMN04488029_3295</name>
</gene>
<dbReference type="Gene3D" id="3.10.450.50">
    <property type="match status" value="1"/>
</dbReference>
<evidence type="ECO:0000313" key="3">
    <source>
        <dbReference type="Proteomes" id="UP000192472"/>
    </source>
</evidence>
<dbReference type="EMBL" id="FWYF01000003">
    <property type="protein sequence ID" value="SMD37206.1"/>
    <property type="molecule type" value="Genomic_DNA"/>
</dbReference>